<feature type="compositionally biased region" description="Low complexity" evidence="1">
    <location>
        <begin position="237"/>
        <end position="248"/>
    </location>
</feature>
<evidence type="ECO:0000256" key="1">
    <source>
        <dbReference type="SAM" id="MobiDB-lite"/>
    </source>
</evidence>
<dbReference type="PANTHER" id="PTHR33973:SF4">
    <property type="entry name" value="OS07G0153300 PROTEIN"/>
    <property type="match status" value="1"/>
</dbReference>
<dbReference type="InterPro" id="IPR010775">
    <property type="entry name" value="DUF1365"/>
</dbReference>
<dbReference type="PANTHER" id="PTHR33973">
    <property type="entry name" value="OS07G0153300 PROTEIN"/>
    <property type="match status" value="1"/>
</dbReference>
<feature type="region of interest" description="Disordered" evidence="1">
    <location>
        <begin position="227"/>
        <end position="276"/>
    </location>
</feature>
<reference evidence="2" key="1">
    <citation type="submission" date="2022-10" db="EMBL/GenBank/DDBJ databases">
        <title>The complete genomes of actinobacterial strains from the NBC collection.</title>
        <authorList>
            <person name="Joergensen T.S."/>
            <person name="Alvarez Arevalo M."/>
            <person name="Sterndorff E.B."/>
            <person name="Faurdal D."/>
            <person name="Vuksanovic O."/>
            <person name="Mourched A.-S."/>
            <person name="Charusanti P."/>
            <person name="Shaw S."/>
            <person name="Blin K."/>
            <person name="Weber T."/>
        </authorList>
    </citation>
    <scope>NUCLEOTIDE SEQUENCE</scope>
    <source>
        <strain evidence="2">NBC_00283</strain>
    </source>
</reference>
<dbReference type="RefSeq" id="WP_328777443.1">
    <property type="nucleotide sequence ID" value="NZ_CP108057.1"/>
</dbReference>
<evidence type="ECO:0000313" key="2">
    <source>
        <dbReference type="EMBL" id="WUO50716.1"/>
    </source>
</evidence>
<accession>A0ABZ1RWM8</accession>
<dbReference type="Pfam" id="PF07103">
    <property type="entry name" value="DUF1365"/>
    <property type="match status" value="1"/>
</dbReference>
<protein>
    <submittedName>
        <fullName evidence="2">DUF1365 domain-containing protein</fullName>
    </submittedName>
</protein>
<dbReference type="EMBL" id="CP108057">
    <property type="protein sequence ID" value="WUO50716.1"/>
    <property type="molecule type" value="Genomic_DNA"/>
</dbReference>
<sequence>MVPALYDCVVAHARTAPIRHAFRHRTYMWLVDLDALPRIPRALRPLARFDTRDHFTGTAPGIREGLDAYLATRGVRLDGGRVLMLAHARVLGYVFNPLTLYWCHDRSGALVCVVAEVHNTYRQRHCYLLRPDATGRAEVAKDFPVSPFFPVDGHYRMRLPEPGERLDVTVQLERDGQRPFTATLRGRRRPATPVALLRAAAGHPWSTAAVTAGIRHHGIRLLLRGLPLQPRPDRPGPLRCPAGATPAPASAPAPDPAPAPDLAPVPVPVRQEGIAP</sequence>
<evidence type="ECO:0000313" key="3">
    <source>
        <dbReference type="Proteomes" id="UP001432075"/>
    </source>
</evidence>
<gene>
    <name evidence="2" type="ORF">OHU17_05125</name>
</gene>
<organism evidence="2 3">
    <name type="scientific">Streptomyces goshikiensis</name>
    <dbReference type="NCBI Taxonomy" id="1942"/>
    <lineage>
        <taxon>Bacteria</taxon>
        <taxon>Bacillati</taxon>
        <taxon>Actinomycetota</taxon>
        <taxon>Actinomycetes</taxon>
        <taxon>Kitasatosporales</taxon>
        <taxon>Streptomycetaceae</taxon>
        <taxon>Streptomyces</taxon>
    </lineage>
</organism>
<keyword evidence="3" id="KW-1185">Reference proteome</keyword>
<name>A0ABZ1RWM8_9ACTN</name>
<dbReference type="Proteomes" id="UP001432075">
    <property type="component" value="Chromosome"/>
</dbReference>
<proteinExistence type="predicted"/>
<feature type="compositionally biased region" description="Pro residues" evidence="1">
    <location>
        <begin position="249"/>
        <end position="267"/>
    </location>
</feature>